<comment type="function">
    <text evidence="4">Involved in the restart of stalled replication forks, which reloads the replicative helicase on sites other than the origin of replication; the PriA-PriB pathway is the major replication restart pathway. During primosome assembly it facilitates complex formation between PriA and DnaT on DNA; stabilizes PriA on DNA. Stimulates the DNA unwinding activity of PriA helicase.</text>
</comment>
<comment type="similarity">
    <text evidence="4">Belongs to the PriB family.</text>
</comment>
<keyword evidence="2 4" id="KW-0235">DNA replication</keyword>
<gene>
    <name evidence="4" type="primary">priB</name>
    <name evidence="5" type="ORF">SAMN05192560_1300</name>
</gene>
<evidence type="ECO:0000313" key="5">
    <source>
        <dbReference type="EMBL" id="SNR83473.1"/>
    </source>
</evidence>
<dbReference type="NCBIfam" id="TIGR04418">
    <property type="entry name" value="PriB_gamma"/>
    <property type="match status" value="1"/>
</dbReference>
<dbReference type="PIRSF" id="PIRSF003135">
    <property type="entry name" value="Primosomal_n"/>
    <property type="match status" value="1"/>
</dbReference>
<protein>
    <recommendedName>
        <fullName evidence="4">Replication restart protein PriB</fullName>
    </recommendedName>
</protein>
<comment type="subunit">
    <text evidence="4">Homodimer. Interacts with PriA and DnaT. Component of the replication restart primosome. Primosome assembly occurs via a 'hand-off' mechanism. PriA binds to replication forks, subsequently PriB then DnaT bind; DnaT then displaces ssDNA to generate the helicase loading substrate.</text>
</comment>
<dbReference type="Gene3D" id="2.40.50.140">
    <property type="entry name" value="Nucleic acid-binding proteins"/>
    <property type="match status" value="1"/>
</dbReference>
<dbReference type="AlphaFoldDB" id="A0A238ZLC0"/>
<dbReference type="GO" id="GO:0006269">
    <property type="term" value="P:DNA replication, synthesis of primer"/>
    <property type="evidence" value="ECO:0007669"/>
    <property type="project" value="UniProtKB-KW"/>
</dbReference>
<proteinExistence type="inferred from homology"/>
<accession>A0A238ZLC0</accession>
<evidence type="ECO:0000256" key="1">
    <source>
        <dbReference type="ARBA" id="ARBA00022515"/>
    </source>
</evidence>
<organism evidence="5 6">
    <name type="scientific">Methylobacillus rhizosphaerae</name>
    <dbReference type="NCBI Taxonomy" id="551994"/>
    <lineage>
        <taxon>Bacteria</taxon>
        <taxon>Pseudomonadati</taxon>
        <taxon>Pseudomonadota</taxon>
        <taxon>Betaproteobacteria</taxon>
        <taxon>Nitrosomonadales</taxon>
        <taxon>Methylophilaceae</taxon>
        <taxon>Methylobacillus</taxon>
    </lineage>
</organism>
<dbReference type="OrthoDB" id="9180733at2"/>
<dbReference type="InterPro" id="IPR012340">
    <property type="entry name" value="NA-bd_OB-fold"/>
</dbReference>
<reference evidence="6" key="1">
    <citation type="submission" date="2017-06" db="EMBL/GenBank/DDBJ databases">
        <authorList>
            <person name="Varghese N."/>
            <person name="Submissions S."/>
        </authorList>
    </citation>
    <scope>NUCLEOTIDE SEQUENCE [LARGE SCALE GENOMIC DNA]</scope>
    <source>
        <strain evidence="6">Ca-68</strain>
    </source>
</reference>
<evidence type="ECO:0000256" key="2">
    <source>
        <dbReference type="ARBA" id="ARBA00022705"/>
    </source>
</evidence>
<dbReference type="EMBL" id="FZOA01000005">
    <property type="protein sequence ID" value="SNR83473.1"/>
    <property type="molecule type" value="Genomic_DNA"/>
</dbReference>
<evidence type="ECO:0000256" key="3">
    <source>
        <dbReference type="ARBA" id="ARBA00023125"/>
    </source>
</evidence>
<keyword evidence="6" id="KW-1185">Reference proteome</keyword>
<dbReference type="Proteomes" id="UP000198305">
    <property type="component" value="Unassembled WGS sequence"/>
</dbReference>
<dbReference type="InterPro" id="IPR023646">
    <property type="entry name" value="Prisomal_replication_PriB"/>
</dbReference>
<keyword evidence="3 4" id="KW-0238">DNA-binding</keyword>
<sequence>MSLNRLELSGTVIKVTELRYTPAGIPVLSFDLQHLSEQVEAGMKRKVECVVPVMAMGSLAMEAQKMEEGNQVNVTGFLARRSLKSAQLVLHVQTLKKII</sequence>
<dbReference type="PROSITE" id="PS50935">
    <property type="entry name" value="SSB"/>
    <property type="match status" value="1"/>
</dbReference>
<dbReference type="SUPFAM" id="SSF50249">
    <property type="entry name" value="Nucleic acid-binding proteins"/>
    <property type="match status" value="1"/>
</dbReference>
<dbReference type="HAMAP" id="MF_00720">
    <property type="entry name" value="PriB"/>
    <property type="match status" value="1"/>
</dbReference>
<dbReference type="GO" id="GO:0003697">
    <property type="term" value="F:single-stranded DNA binding"/>
    <property type="evidence" value="ECO:0007669"/>
    <property type="project" value="UniProtKB-UniRule"/>
</dbReference>
<evidence type="ECO:0000313" key="6">
    <source>
        <dbReference type="Proteomes" id="UP000198305"/>
    </source>
</evidence>
<keyword evidence="1 4" id="KW-0639">Primosome</keyword>
<dbReference type="InterPro" id="IPR000424">
    <property type="entry name" value="Primosome_PriB/ssb"/>
</dbReference>
<name>A0A238ZLC0_9PROT</name>
<dbReference type="Pfam" id="PF22657">
    <property type="entry name" value="SSB_1"/>
    <property type="match status" value="1"/>
</dbReference>
<dbReference type="RefSeq" id="WP_089375422.1">
    <property type="nucleotide sequence ID" value="NZ_FZOA01000005.1"/>
</dbReference>
<evidence type="ECO:0000256" key="4">
    <source>
        <dbReference type="HAMAP-Rule" id="MF_00720"/>
    </source>
</evidence>
<dbReference type="GO" id="GO:1990077">
    <property type="term" value="C:primosome complex"/>
    <property type="evidence" value="ECO:0007669"/>
    <property type="project" value="UniProtKB-UniRule"/>
</dbReference>